<dbReference type="Gene3D" id="3.40.50.2020">
    <property type="match status" value="1"/>
</dbReference>
<organism evidence="2 3">
    <name type="scientific">Parabacteroides absconsus</name>
    <dbReference type="NCBI Taxonomy" id="2951805"/>
    <lineage>
        <taxon>Bacteria</taxon>
        <taxon>Pseudomonadati</taxon>
        <taxon>Bacteroidota</taxon>
        <taxon>Bacteroidia</taxon>
        <taxon>Bacteroidales</taxon>
        <taxon>Tannerellaceae</taxon>
        <taxon>Parabacteroides</taxon>
    </lineage>
</organism>
<comment type="similarity">
    <text evidence="1">Belongs to the ComF/GntX family.</text>
</comment>
<dbReference type="PANTHER" id="PTHR47505">
    <property type="entry name" value="DNA UTILIZATION PROTEIN YHGH"/>
    <property type="match status" value="1"/>
</dbReference>
<evidence type="ECO:0000256" key="1">
    <source>
        <dbReference type="ARBA" id="ARBA00008007"/>
    </source>
</evidence>
<proteinExistence type="inferred from homology"/>
<dbReference type="InterPro" id="IPR051910">
    <property type="entry name" value="ComF/GntX_DNA_util-trans"/>
</dbReference>
<dbReference type="SUPFAM" id="SSF53271">
    <property type="entry name" value="PRTase-like"/>
    <property type="match status" value="1"/>
</dbReference>
<dbReference type="EMBL" id="CP146284">
    <property type="protein sequence ID" value="WWV65319.1"/>
    <property type="molecule type" value="Genomic_DNA"/>
</dbReference>
<keyword evidence="3" id="KW-1185">Reference proteome</keyword>
<dbReference type="CDD" id="cd06223">
    <property type="entry name" value="PRTases_typeI"/>
    <property type="match status" value="1"/>
</dbReference>
<dbReference type="RefSeq" id="WP_251968189.1">
    <property type="nucleotide sequence ID" value="NZ_CP146284.1"/>
</dbReference>
<dbReference type="InterPro" id="IPR000836">
    <property type="entry name" value="PRTase_dom"/>
</dbReference>
<gene>
    <name evidence="2" type="ORF">NEE14_009820</name>
</gene>
<protein>
    <submittedName>
        <fullName evidence="2">ComF family protein</fullName>
    </submittedName>
</protein>
<name>A0ABZ2IMA8_9BACT</name>
<dbReference type="PANTHER" id="PTHR47505:SF1">
    <property type="entry name" value="DNA UTILIZATION PROTEIN YHGH"/>
    <property type="match status" value="1"/>
</dbReference>
<dbReference type="InterPro" id="IPR029057">
    <property type="entry name" value="PRTase-like"/>
</dbReference>
<sequence>MKNSIWNDFLHLFYPRLCMLCEEPLVEGEEQVCLSCLCDLPRIRHQDTETWNSLFVGKSEIRLAYAFFLFEKGGHVQQLIHALKYYDNKELAFSLGRLAFRHLQQENHPLCGFDVLLPVPLHPKRLKERGYNQSEWIAKGIQSVLSVPIETSVLVRGVKTETQTHRNVYDRWTNMQDVFELADAEKLKNKKVLLIDDVLTTGATFNACAAALGDIPGIELGAFALAKV</sequence>
<evidence type="ECO:0000313" key="2">
    <source>
        <dbReference type="EMBL" id="WWV65319.1"/>
    </source>
</evidence>
<accession>A0ABZ2IMA8</accession>
<evidence type="ECO:0000313" key="3">
    <source>
        <dbReference type="Proteomes" id="UP001320603"/>
    </source>
</evidence>
<dbReference type="Proteomes" id="UP001320603">
    <property type="component" value="Chromosome"/>
</dbReference>
<reference evidence="2 3" key="1">
    <citation type="submission" date="2024-02" db="EMBL/GenBank/DDBJ databases">
        <title>Whole genome sequencing of Parabacteroides sp. AD58.</title>
        <authorList>
            <person name="Chaplin A.V."/>
            <person name="Pikina A.P."/>
            <person name="Sokolova S.R."/>
            <person name="Korostin D.O."/>
            <person name="Efimov B.A."/>
        </authorList>
    </citation>
    <scope>NUCLEOTIDE SEQUENCE [LARGE SCALE GENOMIC DNA]</scope>
    <source>
        <strain evidence="2 3">AD58</strain>
    </source>
</reference>